<accession>A0ABS9GY85</accession>
<dbReference type="Pfam" id="PF09932">
    <property type="entry name" value="DUF2164"/>
    <property type="match status" value="1"/>
</dbReference>
<evidence type="ECO:0000313" key="2">
    <source>
        <dbReference type="Proteomes" id="UP001649381"/>
    </source>
</evidence>
<dbReference type="Proteomes" id="UP001649381">
    <property type="component" value="Unassembled WGS sequence"/>
</dbReference>
<dbReference type="InterPro" id="IPR018680">
    <property type="entry name" value="DUF2164"/>
</dbReference>
<comment type="caution">
    <text evidence="1">The sequence shown here is derived from an EMBL/GenBank/DDBJ whole genome shotgun (WGS) entry which is preliminary data.</text>
</comment>
<evidence type="ECO:0000313" key="1">
    <source>
        <dbReference type="EMBL" id="MCF6136345.1"/>
    </source>
</evidence>
<proteinExistence type="predicted"/>
<gene>
    <name evidence="1" type="ORF">L2716_01300</name>
</gene>
<dbReference type="EMBL" id="JAKIJS010000001">
    <property type="protein sequence ID" value="MCF6136345.1"/>
    <property type="molecule type" value="Genomic_DNA"/>
</dbReference>
<dbReference type="RefSeq" id="WP_236330881.1">
    <property type="nucleotide sequence ID" value="NZ_JAKIJS010000001.1"/>
</dbReference>
<organism evidence="1 2">
    <name type="scientific">Pseudalkalibacillus berkeleyi</name>
    <dbReference type="NCBI Taxonomy" id="1069813"/>
    <lineage>
        <taxon>Bacteria</taxon>
        <taxon>Bacillati</taxon>
        <taxon>Bacillota</taxon>
        <taxon>Bacilli</taxon>
        <taxon>Bacillales</taxon>
        <taxon>Fictibacillaceae</taxon>
        <taxon>Pseudalkalibacillus</taxon>
    </lineage>
</organism>
<name>A0ABS9GY85_9BACL</name>
<reference evidence="1 2" key="1">
    <citation type="submission" date="2022-01" db="EMBL/GenBank/DDBJ databases">
        <title>Alkalihalobacillus sp. EGI L200015, a novel bacterium isolated from a salt lake sediment.</title>
        <authorList>
            <person name="Gao L."/>
            <person name="Fang B.-Z."/>
            <person name="Li W.-J."/>
        </authorList>
    </citation>
    <scope>NUCLEOTIDE SEQUENCE [LARGE SCALE GENOMIC DNA]</scope>
    <source>
        <strain evidence="1 2">KCTC 12718</strain>
    </source>
</reference>
<keyword evidence="2" id="KW-1185">Reference proteome</keyword>
<protein>
    <submittedName>
        <fullName evidence="1">DUF2164 domain-containing protein</fullName>
    </submittedName>
</protein>
<sequence length="86" mass="10118">MTVVKIPKEEREQLIQGIQGYFLDEREEEIGELAAGFMLDFFLKEAGPYLYNQGVMDAKKLLQQKVLNMEEDLDALRRPINLHERY</sequence>